<evidence type="ECO:0000313" key="8">
    <source>
        <dbReference type="EMBL" id="QTZ94911.1"/>
    </source>
</evidence>
<keyword evidence="9" id="KW-1185">Reference proteome</keyword>
<comment type="similarity">
    <text evidence="5">Belongs to the DAPG/phloretin hydrolase family.</text>
</comment>
<feature type="domain" description="DAPG hydrolase PhiG" evidence="6">
    <location>
        <begin position="61"/>
        <end position="278"/>
    </location>
</feature>
<keyword evidence="3" id="KW-0378">Hydrolase</keyword>
<comment type="cofactor">
    <cofactor evidence="1">
        <name>Zn(2+)</name>
        <dbReference type="ChEBI" id="CHEBI:29105"/>
    </cofactor>
</comment>
<accession>J1SC70</accession>
<gene>
    <name evidence="8" type="ORF">SU9_028535</name>
    <name evidence="7" type="ORF">SU9_03021</name>
</gene>
<evidence type="ECO:0000259" key="6">
    <source>
        <dbReference type="Pfam" id="PF18089"/>
    </source>
</evidence>
<protein>
    <recommendedName>
        <fullName evidence="6">DAPG hydrolase PhiG domain-containing protein</fullName>
    </recommendedName>
</protein>
<dbReference type="GO" id="GO:0016787">
    <property type="term" value="F:hydrolase activity"/>
    <property type="evidence" value="ECO:0007669"/>
    <property type="project" value="UniProtKB-KW"/>
</dbReference>
<sequence length="289" mass="32369">MADLAEPRPDPDRRTHLGMHAGDLDGKWYARYWNPVMAPLPEHVREALALGPQAPPLCLDFDAAATLSDAGYHDLENGYSLFDDGSMHIATLTRMPGVSPGMVDWWFWWHATETQRYKLWYPRAHVYAEWAGETAAPGTPYRERYLGGTSFVDEYVGKALGELAIRFVPPHRFGFSDDGLDPDEATAVCGTVGLSRIPLDWGYLIHHVRRVKDGSEMRSRFWMGGRYVTARSGASLTGELDTAAEALRKLGAEQARAMVVHCSQEMNHLAAFLPDIFEEFTRKDSADQP</sequence>
<keyword evidence="4" id="KW-0862">Zinc</keyword>
<proteinExistence type="inferred from homology"/>
<evidence type="ECO:0000256" key="4">
    <source>
        <dbReference type="ARBA" id="ARBA00022833"/>
    </source>
</evidence>
<dbReference type="EMBL" id="CP072931">
    <property type="protein sequence ID" value="QTZ94911.1"/>
    <property type="molecule type" value="Genomic_DNA"/>
</dbReference>
<dbReference type="GO" id="GO:0046872">
    <property type="term" value="F:metal ion binding"/>
    <property type="evidence" value="ECO:0007669"/>
    <property type="project" value="UniProtKB-KW"/>
</dbReference>
<evidence type="ECO:0000256" key="5">
    <source>
        <dbReference type="ARBA" id="ARBA00023459"/>
    </source>
</evidence>
<keyword evidence="2" id="KW-0479">Metal-binding</keyword>
<dbReference type="eggNOG" id="ENOG502Z8Q4">
    <property type="taxonomic scope" value="Bacteria"/>
</dbReference>
<dbReference type="Proteomes" id="UP000009036">
    <property type="component" value="Chromosome"/>
</dbReference>
<dbReference type="AlphaFoldDB" id="J1SC70"/>
<dbReference type="RefSeq" id="WP_006602190.1">
    <property type="nucleotide sequence ID" value="NZ_CP072931.1"/>
</dbReference>
<organism evidence="7">
    <name type="scientific">Streptomyces auratus AGR0001</name>
    <dbReference type="NCBI Taxonomy" id="1160718"/>
    <lineage>
        <taxon>Bacteria</taxon>
        <taxon>Bacillati</taxon>
        <taxon>Actinomycetota</taxon>
        <taxon>Actinomycetes</taxon>
        <taxon>Kitasatosporales</taxon>
        <taxon>Streptomycetaceae</taxon>
        <taxon>Streptomyces</taxon>
    </lineage>
</organism>
<dbReference type="KEGG" id="sauh:SU9_028535"/>
<name>J1SC70_9ACTN</name>
<dbReference type="Pfam" id="PF18089">
    <property type="entry name" value="DAPG_hydrolase"/>
    <property type="match status" value="1"/>
</dbReference>
<evidence type="ECO:0000313" key="9">
    <source>
        <dbReference type="Proteomes" id="UP000009036"/>
    </source>
</evidence>
<dbReference type="OrthoDB" id="2052122at2"/>
<dbReference type="PATRIC" id="fig|1160718.3.peg.622"/>
<evidence type="ECO:0000313" key="7">
    <source>
        <dbReference type="EMBL" id="EJJ08512.1"/>
    </source>
</evidence>
<evidence type="ECO:0000256" key="1">
    <source>
        <dbReference type="ARBA" id="ARBA00001947"/>
    </source>
</evidence>
<dbReference type="EMBL" id="AJGV01000026">
    <property type="protein sequence ID" value="EJJ08512.1"/>
    <property type="molecule type" value="Genomic_DNA"/>
</dbReference>
<dbReference type="HOGENOM" id="CLU_055313_0_0_11"/>
<dbReference type="InterPro" id="IPR041526">
    <property type="entry name" value="DAPG_hydrolase"/>
</dbReference>
<reference evidence="7" key="1">
    <citation type="journal article" date="2012" name="J. Bacteriol.">
        <title>Genome Sequence of Streptomyces auratus Strain AGR0001, a Phoslactomycin-Producing Actinomycete.</title>
        <authorList>
            <person name="Han X."/>
            <person name="Li M."/>
            <person name="Ding Z."/>
            <person name="Zhao J."/>
            <person name="Ji K."/>
            <person name="Wen M."/>
            <person name="Lu T."/>
        </authorList>
    </citation>
    <scope>NUCLEOTIDE SEQUENCE [LARGE SCALE GENOMIC DNA]</scope>
    <source>
        <strain evidence="7">AGR0001</strain>
    </source>
</reference>
<evidence type="ECO:0000256" key="2">
    <source>
        <dbReference type="ARBA" id="ARBA00022723"/>
    </source>
</evidence>
<dbReference type="STRING" id="1160718.SU9_03021"/>
<reference evidence="8" key="2">
    <citation type="submission" date="2021-04" db="EMBL/GenBank/DDBJ databases">
        <authorList>
            <person name="Wen M.-L."/>
            <person name="Han X.-L."/>
            <person name="Xiong J."/>
        </authorList>
    </citation>
    <scope>NUCLEOTIDE SEQUENCE</scope>
    <source>
        <strain evidence="8">AGR0001</strain>
    </source>
</reference>
<evidence type="ECO:0000256" key="3">
    <source>
        <dbReference type="ARBA" id="ARBA00022801"/>
    </source>
</evidence>